<feature type="region of interest" description="Disordered" evidence="13">
    <location>
        <begin position="81"/>
        <end position="100"/>
    </location>
</feature>
<comment type="subcellular location">
    <subcellularLocation>
        <location evidence="1">Membrane</location>
        <topology evidence="1">Multi-pass membrane protein</topology>
    </subcellularLocation>
</comment>
<evidence type="ECO:0000256" key="13">
    <source>
        <dbReference type="SAM" id="MobiDB-lite"/>
    </source>
</evidence>
<evidence type="ECO:0000256" key="1">
    <source>
        <dbReference type="ARBA" id="ARBA00004141"/>
    </source>
</evidence>
<evidence type="ECO:0000256" key="6">
    <source>
        <dbReference type="ARBA" id="ARBA00022989"/>
    </source>
</evidence>
<evidence type="ECO:0000256" key="14">
    <source>
        <dbReference type="SAM" id="Phobius"/>
    </source>
</evidence>
<evidence type="ECO:0000256" key="4">
    <source>
        <dbReference type="ARBA" id="ARBA00022461"/>
    </source>
</evidence>
<dbReference type="PANTHER" id="PTHR11690">
    <property type="entry name" value="AMILORIDE-SENSITIVE SODIUM CHANNEL-RELATED"/>
    <property type="match status" value="1"/>
</dbReference>
<feature type="compositionally biased region" description="Polar residues" evidence="13">
    <location>
        <begin position="91"/>
        <end position="100"/>
    </location>
</feature>
<dbReference type="Pfam" id="PF00858">
    <property type="entry name" value="ASC"/>
    <property type="match status" value="1"/>
</dbReference>
<keyword evidence="3 12" id="KW-0813">Transport</keyword>
<keyword evidence="15" id="KW-1185">Reference proteome</keyword>
<evidence type="ECO:0000256" key="7">
    <source>
        <dbReference type="ARBA" id="ARBA00023053"/>
    </source>
</evidence>
<feature type="compositionally biased region" description="Basic and acidic residues" evidence="13">
    <location>
        <begin position="81"/>
        <end position="90"/>
    </location>
</feature>
<reference evidence="16" key="1">
    <citation type="submission" date="2025-08" db="UniProtKB">
        <authorList>
            <consortium name="RefSeq"/>
        </authorList>
    </citation>
    <scope>IDENTIFICATION</scope>
    <source>
        <tissue evidence="16">Muscle</tissue>
    </source>
</reference>
<name>A0ABM1RXX3_LIMPO</name>
<evidence type="ECO:0000313" key="16">
    <source>
        <dbReference type="RefSeq" id="XP_022236228.1"/>
    </source>
</evidence>
<keyword evidence="5 12" id="KW-0812">Transmembrane</keyword>
<dbReference type="PRINTS" id="PR01078">
    <property type="entry name" value="AMINACHANNEL"/>
</dbReference>
<evidence type="ECO:0000256" key="3">
    <source>
        <dbReference type="ARBA" id="ARBA00022448"/>
    </source>
</evidence>
<evidence type="ECO:0000256" key="5">
    <source>
        <dbReference type="ARBA" id="ARBA00022692"/>
    </source>
</evidence>
<keyword evidence="8 12" id="KW-0406">Ion transport</keyword>
<dbReference type="PANTHER" id="PTHR11690:SF300">
    <property type="entry name" value="PICKPOCKET PROTEIN 19"/>
    <property type="match status" value="1"/>
</dbReference>
<dbReference type="InterPro" id="IPR001873">
    <property type="entry name" value="ENaC"/>
</dbReference>
<keyword evidence="6 14" id="KW-1133">Transmembrane helix</keyword>
<keyword evidence="9 14" id="KW-0472">Membrane</keyword>
<evidence type="ECO:0000256" key="10">
    <source>
        <dbReference type="ARBA" id="ARBA00023201"/>
    </source>
</evidence>
<evidence type="ECO:0000256" key="11">
    <source>
        <dbReference type="ARBA" id="ARBA00023303"/>
    </source>
</evidence>
<gene>
    <name evidence="16" type="primary">LOC111083823</name>
</gene>
<keyword evidence="11 12" id="KW-0407">Ion channel</keyword>
<sequence>DCFIDCVHDLSLKLCNCTDPSLKLGEDVKICSLESDAHVCCLDDVLAGVMNRTFKCDCPLPCRKSTFDMILSSSVSLTKQDKHKVPEPSRESVQNNSDSRSGLLHNLPSANENFAKLRVFYKTLDHIIYRQQPKYQSNEIFSNLGGQLGLWLGISLVAWFEALETIYLLIGYVLSKRRIQEGEN</sequence>
<keyword evidence="10 12" id="KW-0739">Sodium transport</keyword>
<dbReference type="Proteomes" id="UP000694941">
    <property type="component" value="Unplaced"/>
</dbReference>
<keyword evidence="7" id="KW-0915">Sodium</keyword>
<proteinExistence type="inferred from homology"/>
<accession>A0ABM1RXX3</accession>
<dbReference type="RefSeq" id="XP_022236228.1">
    <property type="nucleotide sequence ID" value="XM_022380520.1"/>
</dbReference>
<feature type="non-terminal residue" evidence="16">
    <location>
        <position position="1"/>
    </location>
</feature>
<comment type="similarity">
    <text evidence="2 12">Belongs to the amiloride-sensitive sodium channel (TC 1.A.6) family.</text>
</comment>
<evidence type="ECO:0000256" key="8">
    <source>
        <dbReference type="ARBA" id="ARBA00023065"/>
    </source>
</evidence>
<dbReference type="GeneID" id="111083823"/>
<keyword evidence="4 12" id="KW-0894">Sodium channel</keyword>
<protein>
    <submittedName>
        <fullName evidence="16">Degenerin mec-10-like</fullName>
    </submittedName>
</protein>
<evidence type="ECO:0000256" key="9">
    <source>
        <dbReference type="ARBA" id="ARBA00023136"/>
    </source>
</evidence>
<dbReference type="Gene3D" id="1.10.287.770">
    <property type="entry name" value="YojJ-like"/>
    <property type="match status" value="1"/>
</dbReference>
<evidence type="ECO:0000256" key="2">
    <source>
        <dbReference type="ARBA" id="ARBA00007193"/>
    </source>
</evidence>
<organism evidence="15 16">
    <name type="scientific">Limulus polyphemus</name>
    <name type="common">Atlantic horseshoe crab</name>
    <dbReference type="NCBI Taxonomy" id="6850"/>
    <lineage>
        <taxon>Eukaryota</taxon>
        <taxon>Metazoa</taxon>
        <taxon>Ecdysozoa</taxon>
        <taxon>Arthropoda</taxon>
        <taxon>Chelicerata</taxon>
        <taxon>Merostomata</taxon>
        <taxon>Xiphosura</taxon>
        <taxon>Limulidae</taxon>
        <taxon>Limulus</taxon>
    </lineage>
</organism>
<evidence type="ECO:0000313" key="15">
    <source>
        <dbReference type="Proteomes" id="UP000694941"/>
    </source>
</evidence>
<feature type="transmembrane region" description="Helical" evidence="14">
    <location>
        <begin position="148"/>
        <end position="174"/>
    </location>
</feature>
<evidence type="ECO:0000256" key="12">
    <source>
        <dbReference type="RuleBase" id="RU000679"/>
    </source>
</evidence>